<proteinExistence type="predicted"/>
<organism evidence="1 4">
    <name type="scientific">Myxococcus fulvus</name>
    <dbReference type="NCBI Taxonomy" id="33"/>
    <lineage>
        <taxon>Bacteria</taxon>
        <taxon>Pseudomonadati</taxon>
        <taxon>Myxococcota</taxon>
        <taxon>Myxococcia</taxon>
        <taxon>Myxococcales</taxon>
        <taxon>Cystobacterineae</taxon>
        <taxon>Myxococcaceae</taxon>
        <taxon>Myxococcus</taxon>
    </lineage>
</organism>
<reference evidence="1 4" key="2">
    <citation type="submission" date="2019-07" db="EMBL/GenBank/DDBJ databases">
        <title>Whole genome shotgun sequence of Myxococcus fulvus NBRC 100333.</title>
        <authorList>
            <person name="Hosoyama A."/>
            <person name="Uohara A."/>
            <person name="Ohji S."/>
            <person name="Ichikawa N."/>
        </authorList>
    </citation>
    <scope>NUCLEOTIDE SEQUENCE [LARGE SCALE GENOMIC DNA]</scope>
    <source>
        <strain evidence="1 4">NBRC 100333</strain>
    </source>
</reference>
<sequence>MSRRSWLLIAVLSSALLGVFYVGFADIGTVCACHDGTISDGLRLPLDDKDAFCTVRCADQGGGRWLRDGRLSSDSGPR</sequence>
<dbReference type="EMBL" id="FOIB01000002">
    <property type="protein sequence ID" value="SET60625.1"/>
    <property type="molecule type" value="Genomic_DNA"/>
</dbReference>
<comment type="caution">
    <text evidence="1">The sequence shown here is derived from an EMBL/GenBank/DDBJ whole genome shotgun (WGS) entry which is preliminary data.</text>
</comment>
<dbReference type="AlphaFoldDB" id="A0A511SVU2"/>
<dbReference type="Proteomes" id="UP000183760">
    <property type="component" value="Unassembled WGS sequence"/>
</dbReference>
<evidence type="ECO:0000313" key="2">
    <source>
        <dbReference type="EMBL" id="SET60625.1"/>
    </source>
</evidence>
<evidence type="ECO:0000313" key="1">
    <source>
        <dbReference type="EMBL" id="GEN06019.1"/>
    </source>
</evidence>
<gene>
    <name evidence="1" type="ORF">MFU01_10560</name>
    <name evidence="2" type="ORF">SAMN05443572_102863</name>
</gene>
<name>A0A511SVU2_MYXFU</name>
<evidence type="ECO:0000313" key="4">
    <source>
        <dbReference type="Proteomes" id="UP000321514"/>
    </source>
</evidence>
<reference evidence="2 3" key="1">
    <citation type="submission" date="2016-10" db="EMBL/GenBank/DDBJ databases">
        <authorList>
            <person name="Varghese N."/>
            <person name="Submissions S."/>
        </authorList>
    </citation>
    <scope>NUCLEOTIDE SEQUENCE [LARGE SCALE GENOMIC DNA]</scope>
    <source>
        <strain evidence="2 3">DSM 16525</strain>
    </source>
</reference>
<keyword evidence="3" id="KW-1185">Reference proteome</keyword>
<dbReference type="EMBL" id="BJXR01000014">
    <property type="protein sequence ID" value="GEN06019.1"/>
    <property type="molecule type" value="Genomic_DNA"/>
</dbReference>
<dbReference type="Proteomes" id="UP000321514">
    <property type="component" value="Unassembled WGS sequence"/>
</dbReference>
<evidence type="ECO:0000313" key="3">
    <source>
        <dbReference type="Proteomes" id="UP000183760"/>
    </source>
</evidence>
<accession>A0A511SVU2</accession>
<dbReference type="RefSeq" id="WP_074951174.1">
    <property type="nucleotide sequence ID" value="NZ_BJXR01000014.1"/>
</dbReference>
<protein>
    <submittedName>
        <fullName evidence="1">Uncharacterized protein</fullName>
    </submittedName>
</protein>